<dbReference type="GO" id="GO:0051301">
    <property type="term" value="P:cell division"/>
    <property type="evidence" value="ECO:0007669"/>
    <property type="project" value="UniProtKB-KW"/>
</dbReference>
<dbReference type="InterPro" id="IPR002634">
    <property type="entry name" value="BolA"/>
</dbReference>
<organism evidence="7 9">
    <name type="scientific">Photobacterium aphoticum</name>
    <dbReference type="NCBI Taxonomy" id="754436"/>
    <lineage>
        <taxon>Bacteria</taxon>
        <taxon>Pseudomonadati</taxon>
        <taxon>Pseudomonadota</taxon>
        <taxon>Gammaproteobacteria</taxon>
        <taxon>Vibrionales</taxon>
        <taxon>Vibrionaceae</taxon>
        <taxon>Photobacterium</taxon>
    </lineage>
</organism>
<dbReference type="PANTHER" id="PTHR46229:SF2">
    <property type="entry name" value="BOLA-LIKE PROTEIN 1"/>
    <property type="match status" value="1"/>
</dbReference>
<gene>
    <name evidence="8" type="ORF">ABT58_22040</name>
    <name evidence="7" type="ORF">JCM19237_3861</name>
</gene>
<dbReference type="Gene3D" id="3.30.300.90">
    <property type="entry name" value="BolA-like"/>
    <property type="match status" value="1"/>
</dbReference>
<dbReference type="SUPFAM" id="SSF82657">
    <property type="entry name" value="BolA-like"/>
    <property type="match status" value="1"/>
</dbReference>
<accession>A0A090QUB8</accession>
<comment type="similarity">
    <text evidence="1 5">Belongs to the BolA/IbaG family.</text>
</comment>
<reference evidence="8 10" key="2">
    <citation type="submission" date="2015-05" db="EMBL/GenBank/DDBJ databases">
        <title>Photobacterium galathea sp. nov.</title>
        <authorList>
            <person name="Machado H."/>
            <person name="Gram L."/>
        </authorList>
    </citation>
    <scope>NUCLEOTIDE SEQUENCE [LARGE SCALE GENOMIC DNA]</scope>
    <source>
        <strain evidence="8 10">DSM 25995</strain>
    </source>
</reference>
<dbReference type="InterPro" id="IPR036065">
    <property type="entry name" value="BolA-like_sf"/>
</dbReference>
<proteinExistence type="inferred from homology"/>
<keyword evidence="2" id="KW-0346">Stress response</keyword>
<dbReference type="FunFam" id="3.30.300.90:FF:000001">
    <property type="entry name" value="Transcriptional regulator BolA"/>
    <property type="match status" value="1"/>
</dbReference>
<keyword evidence="7" id="KW-0131">Cell cycle</keyword>
<protein>
    <recommendedName>
        <fullName evidence="4">DNA-binding transcriptional regulator BolA</fullName>
    </recommendedName>
</protein>
<evidence type="ECO:0000256" key="4">
    <source>
        <dbReference type="ARBA" id="ARBA00074073"/>
    </source>
</evidence>
<evidence type="ECO:0000256" key="2">
    <source>
        <dbReference type="ARBA" id="ARBA00023016"/>
    </source>
</evidence>
<reference evidence="7 9" key="1">
    <citation type="journal article" date="2014" name="Genome Announc.">
        <title>Draft Genome Sequences of Two Vibrionaceae Species, Vibrio ponticus C121 and Photobacterium aphoticum C119, Isolated as Coral Reef Microbiota.</title>
        <authorList>
            <person name="Al-saari N."/>
            <person name="Meirelles P.M."/>
            <person name="Mino S."/>
            <person name="Suda W."/>
            <person name="Oshima K."/>
            <person name="Hattori M."/>
            <person name="Ohkuma M."/>
            <person name="Thompson F.L."/>
            <person name="Gomez-Gil B."/>
            <person name="Sawabe T."/>
            <person name="Sawabe T."/>
        </authorList>
    </citation>
    <scope>NUCLEOTIDE SEQUENCE [LARGE SCALE GENOMIC DNA]</scope>
    <source>
        <strain evidence="7 9">JCM 19237</strain>
    </source>
</reference>
<dbReference type="Proteomes" id="UP000036426">
    <property type="component" value="Unassembled WGS sequence"/>
</dbReference>
<dbReference type="GO" id="GO:0005829">
    <property type="term" value="C:cytosol"/>
    <property type="evidence" value="ECO:0007669"/>
    <property type="project" value="TreeGrafter"/>
</dbReference>
<comment type="function">
    <text evidence="3">Transcriptional regulator that plays an important role in general stress response.</text>
</comment>
<dbReference type="InterPro" id="IPR050961">
    <property type="entry name" value="BolA/IbaG_stress_morph_reg"/>
</dbReference>
<dbReference type="GO" id="GO:1990229">
    <property type="term" value="C:iron-sulfur cluster assembly complex"/>
    <property type="evidence" value="ECO:0007669"/>
    <property type="project" value="UniProtKB-ARBA"/>
</dbReference>
<dbReference type="STRING" id="754436.JCM19237_3861"/>
<dbReference type="EMBL" id="LDOV01000051">
    <property type="protein sequence ID" value="KLU98551.1"/>
    <property type="molecule type" value="Genomic_DNA"/>
</dbReference>
<comment type="caution">
    <text evidence="7">The sequence shown here is derived from an EMBL/GenBank/DDBJ whole genome shotgun (WGS) entry which is preliminary data.</text>
</comment>
<dbReference type="GO" id="GO:0006351">
    <property type="term" value="P:DNA-templated transcription"/>
    <property type="evidence" value="ECO:0007669"/>
    <property type="project" value="TreeGrafter"/>
</dbReference>
<dbReference type="PIRSF" id="PIRSF003113">
    <property type="entry name" value="BolA"/>
    <property type="match status" value="1"/>
</dbReference>
<feature type="region of interest" description="Disordered" evidence="6">
    <location>
        <begin position="84"/>
        <end position="104"/>
    </location>
</feature>
<name>A0A090QUB8_9GAMM</name>
<dbReference type="Pfam" id="PF01722">
    <property type="entry name" value="BolA"/>
    <property type="match status" value="1"/>
</dbReference>
<dbReference type="eggNOG" id="COG0271">
    <property type="taxonomic scope" value="Bacteria"/>
</dbReference>
<evidence type="ECO:0000256" key="3">
    <source>
        <dbReference type="ARBA" id="ARBA00059078"/>
    </source>
</evidence>
<dbReference type="RefSeq" id="WP_047876596.1">
    <property type="nucleotide sequence ID" value="NZ_BMYC01000007.1"/>
</dbReference>
<dbReference type="EMBL" id="BBMN01000013">
    <property type="protein sequence ID" value="GAL06795.1"/>
    <property type="molecule type" value="Genomic_DNA"/>
</dbReference>
<dbReference type="NCBIfam" id="NF008638">
    <property type="entry name" value="PRK11628.1"/>
    <property type="match status" value="1"/>
</dbReference>
<evidence type="ECO:0000313" key="7">
    <source>
        <dbReference type="EMBL" id="GAL06795.1"/>
    </source>
</evidence>
<evidence type="ECO:0000256" key="1">
    <source>
        <dbReference type="ARBA" id="ARBA00005578"/>
    </source>
</evidence>
<keyword evidence="10" id="KW-1185">Reference proteome</keyword>
<dbReference type="PATRIC" id="fig|754436.4.peg.4632"/>
<feature type="compositionally biased region" description="Polar residues" evidence="6">
    <location>
        <begin position="84"/>
        <end position="93"/>
    </location>
</feature>
<keyword evidence="7" id="KW-0132">Cell division</keyword>
<evidence type="ECO:0000313" key="9">
    <source>
        <dbReference type="Proteomes" id="UP000029227"/>
    </source>
</evidence>
<dbReference type="Proteomes" id="UP000029227">
    <property type="component" value="Unassembled WGS sequence"/>
</dbReference>
<evidence type="ECO:0000313" key="8">
    <source>
        <dbReference type="EMBL" id="KLU98551.1"/>
    </source>
</evidence>
<dbReference type="OrthoDB" id="9801469at2"/>
<evidence type="ECO:0000256" key="5">
    <source>
        <dbReference type="RuleBase" id="RU003860"/>
    </source>
</evidence>
<dbReference type="AlphaFoldDB" id="A0A090QUB8"/>
<evidence type="ECO:0000313" key="10">
    <source>
        <dbReference type="Proteomes" id="UP000036426"/>
    </source>
</evidence>
<sequence>MIQQRIEEKLQQAFAPQHLAVINESYMHNVPEGSESHFKVVVVTPAFEGQRLLARHRAVNSALAHELANDIHALAIHTYTPQEWQAQQESAPASPNCKGGFHLG</sequence>
<dbReference type="PANTHER" id="PTHR46229">
    <property type="entry name" value="BOLA TRANSCRIPTION REGULATOR"/>
    <property type="match status" value="1"/>
</dbReference>
<evidence type="ECO:0000256" key="6">
    <source>
        <dbReference type="SAM" id="MobiDB-lite"/>
    </source>
</evidence>